<dbReference type="PANTHER" id="PTHR34985">
    <property type="entry name" value="SLR0554 PROTEIN"/>
    <property type="match status" value="1"/>
</dbReference>
<evidence type="ECO:0000313" key="3">
    <source>
        <dbReference type="Proteomes" id="UP000095594"/>
    </source>
</evidence>
<dbReference type="AlphaFoldDB" id="A0A174KSZ1"/>
<name>A0A174KSZ1_9CLOT</name>
<feature type="domain" description="Virulence-associated protein E-like" evidence="1">
    <location>
        <begin position="460"/>
        <end position="679"/>
    </location>
</feature>
<organism evidence="2 3">
    <name type="scientific">Clostridium disporicum</name>
    <dbReference type="NCBI Taxonomy" id="84024"/>
    <lineage>
        <taxon>Bacteria</taxon>
        <taxon>Bacillati</taxon>
        <taxon>Bacillota</taxon>
        <taxon>Clostridia</taxon>
        <taxon>Eubacteriales</taxon>
        <taxon>Clostridiaceae</taxon>
        <taxon>Clostridium</taxon>
    </lineage>
</organism>
<dbReference type="Proteomes" id="UP000095594">
    <property type="component" value="Unassembled WGS sequence"/>
</dbReference>
<evidence type="ECO:0000313" key="2">
    <source>
        <dbReference type="EMBL" id="CUP13526.1"/>
    </source>
</evidence>
<dbReference type="RefSeq" id="WP_055268073.1">
    <property type="nucleotide sequence ID" value="NZ_CABIXQ010000027.1"/>
</dbReference>
<dbReference type="Pfam" id="PF05272">
    <property type="entry name" value="VapE-like_dom"/>
    <property type="match status" value="1"/>
</dbReference>
<dbReference type="OrthoDB" id="9763644at2"/>
<evidence type="ECO:0000259" key="1">
    <source>
        <dbReference type="Pfam" id="PF05272"/>
    </source>
</evidence>
<sequence length="791" mass="91003">MIIAIGNSRRDKAFKIVDVTWEQFLNKVSNTIRTVETVDEYGKMNKAKKDDIKDVGGFVGGKLKDGRRSKDSVEFRSMLTLDLDYAENDLWEQVTKRFKFACCIYSTHKHKRDKNRLRLIIPLSRNVNADEYTAIGRLISSDIGIEQFDDSTYEPARLMYWPSTSSNGEFIFEKQDGEFLNPDSILSRYEDYRDSSKWPISSRQNKVIKNNISHQMQALAKQSNPLEKEGLIGAFCRAYTMEEAIDKFLNHIYKPSLIKGRYDYVEADSTSGLVIYEDKFAYSHHATDKAANVLCNAFDLVRIHKFSELDVNIDEDTRTSRLPSFKAMRKFCTKDELVQKQITNEKMKDIGQEFGELEDNDNKLEIDLTGEIKDTLNNIVKILRNDKNLHGIAYNKHKDMLDVKGKLPWIRLKEGWNDSDLASLKIYLEKKYNIWSPAKLKDALLAVATERAFHPVIDYLENLEEWDGKERLETLLIKYLGAEDNAYTREVTRKTLVAAIARVYEPGVKFDSVLILNGKQGMGKSTLFSKLGGKWFSDNLTLEDMKDKTAAEKLQGFWIMELGELAGMRKAEVENVKSFITRTDDKYRASYGVNVESHPRQCIIVGTTNNKGGFLRDVTGNRRFWPVTVDPDKALSSPWDLEDVDKIWAEALYVYKQGEELYLKGEVLEIASKEQSEAMESDDREGLVREYLNKLLPNNWSSMNLYERRKFLNGDDLAGGQVGTEKRKAVCSMEIWCECFGKDASSLKKSDSYEITAIMSKIEGWELYSGNKTNTMRFPIYNKQRAFVRVE</sequence>
<reference evidence="2 3" key="1">
    <citation type="submission" date="2015-09" db="EMBL/GenBank/DDBJ databases">
        <authorList>
            <consortium name="Pathogen Informatics"/>
        </authorList>
    </citation>
    <scope>NUCLEOTIDE SEQUENCE [LARGE SCALE GENOMIC DNA]</scope>
    <source>
        <strain evidence="2 3">2789STDY5834856</strain>
    </source>
</reference>
<proteinExistence type="predicted"/>
<dbReference type="PANTHER" id="PTHR34985:SF1">
    <property type="entry name" value="SLR0554 PROTEIN"/>
    <property type="match status" value="1"/>
</dbReference>
<dbReference type="EMBL" id="CYZX01000027">
    <property type="protein sequence ID" value="CUP13526.1"/>
    <property type="molecule type" value="Genomic_DNA"/>
</dbReference>
<accession>A0A174KSZ1</accession>
<gene>
    <name evidence="2" type="ORF">ERS852471_03066</name>
</gene>
<protein>
    <submittedName>
        <fullName evidence="2">Virulence-associated E family protein</fullName>
    </submittedName>
</protein>
<dbReference type="InterPro" id="IPR007936">
    <property type="entry name" value="VapE-like_dom"/>
</dbReference>